<dbReference type="Proteomes" id="UP001210678">
    <property type="component" value="Unassembled WGS sequence"/>
</dbReference>
<evidence type="ECO:0000313" key="1">
    <source>
        <dbReference type="EMBL" id="MDB1124978.1"/>
    </source>
</evidence>
<evidence type="ECO:0000313" key="2">
    <source>
        <dbReference type="Proteomes" id="UP001210678"/>
    </source>
</evidence>
<accession>A0ABT4YVF6</accession>
<protein>
    <recommendedName>
        <fullName evidence="3">Lipoprotein</fullName>
    </recommendedName>
</protein>
<comment type="caution">
    <text evidence="1">The sequence shown here is derived from an EMBL/GenBank/DDBJ whole genome shotgun (WGS) entry which is preliminary data.</text>
</comment>
<organism evidence="1 2">
    <name type="scientific">Vibrio algarum</name>
    <dbReference type="NCBI Taxonomy" id="3020714"/>
    <lineage>
        <taxon>Bacteria</taxon>
        <taxon>Pseudomonadati</taxon>
        <taxon>Pseudomonadota</taxon>
        <taxon>Gammaproteobacteria</taxon>
        <taxon>Vibrionales</taxon>
        <taxon>Vibrionaceae</taxon>
        <taxon>Vibrio</taxon>
    </lineage>
</organism>
<dbReference type="PROSITE" id="PS51257">
    <property type="entry name" value="PROKAR_LIPOPROTEIN"/>
    <property type="match status" value="1"/>
</dbReference>
<keyword evidence="2" id="KW-1185">Reference proteome</keyword>
<proteinExistence type="predicted"/>
<name>A0ABT4YVF6_9VIBR</name>
<gene>
    <name evidence="1" type="ORF">PGX00_15580</name>
</gene>
<dbReference type="RefSeq" id="WP_272138260.1">
    <property type="nucleotide sequence ID" value="NZ_JAQLOI010000003.1"/>
</dbReference>
<reference evidence="1 2" key="1">
    <citation type="submission" date="2023-01" db="EMBL/GenBank/DDBJ databases">
        <title>Vibrio sp. KJ40-1 sp.nov, isolated from marine algae.</title>
        <authorList>
            <person name="Butt M."/>
            <person name="Kim J.M.J."/>
            <person name="Jeon C.O.C."/>
        </authorList>
    </citation>
    <scope>NUCLEOTIDE SEQUENCE [LARGE SCALE GENOMIC DNA]</scope>
    <source>
        <strain evidence="1 2">KJ40-1</strain>
    </source>
</reference>
<sequence length="148" mass="16545">MNNSLKLVLAASFSIILTGCFSETNNLPDQKPDYAYELDTWQENSEIYEFTMKANPEKACVMLMLDSGKDMGLSCIPKGPQGERKSLLPADYAYELDTWAANSEIYEFTPRSNTDYSCIMYMLDSGNAMGLRCEPKAMNTLSSQAAKE</sequence>
<evidence type="ECO:0008006" key="3">
    <source>
        <dbReference type="Google" id="ProtNLM"/>
    </source>
</evidence>
<dbReference type="EMBL" id="JAQLOI010000003">
    <property type="protein sequence ID" value="MDB1124978.1"/>
    <property type="molecule type" value="Genomic_DNA"/>
</dbReference>